<sequence>MAKEVKFVLPHLLVDKKDEKTFMIDPDYSYNLCYKVADNAWYIFKSIKFLSLDATLLHIQNHICDIALVFEEEKIISQKSGVEQENDG</sequence>
<dbReference type="AlphaFoldDB" id="A0AAW6BMI3"/>
<reference evidence="1" key="1">
    <citation type="submission" date="2023-01" db="EMBL/GenBank/DDBJ databases">
        <title>Genome sequencing of Photorhabdus bodei 09-20.</title>
        <authorList>
            <person name="Kalindamar S."/>
            <person name="Kumru S."/>
        </authorList>
    </citation>
    <scope>NUCLEOTIDE SEQUENCE</scope>
    <source>
        <strain evidence="1">09-20</strain>
    </source>
</reference>
<dbReference type="EMBL" id="JAQMFO010000031">
    <property type="protein sequence ID" value="MDB6373855.1"/>
    <property type="molecule type" value="Genomic_DNA"/>
</dbReference>
<dbReference type="Proteomes" id="UP001212996">
    <property type="component" value="Unassembled WGS sequence"/>
</dbReference>
<comment type="caution">
    <text evidence="1">The sequence shown here is derived from an EMBL/GenBank/DDBJ whole genome shotgun (WGS) entry which is preliminary data.</text>
</comment>
<protein>
    <submittedName>
        <fullName evidence="1">Uncharacterized protein</fullName>
    </submittedName>
</protein>
<evidence type="ECO:0000313" key="1">
    <source>
        <dbReference type="EMBL" id="MDB6373855.1"/>
    </source>
</evidence>
<dbReference type="RefSeq" id="WP_271867228.1">
    <property type="nucleotide sequence ID" value="NZ_JAQMFO010000031.1"/>
</dbReference>
<gene>
    <name evidence="1" type="ORF">PH362_18460</name>
</gene>
<accession>A0AAW6BMI3</accession>
<name>A0AAW6BMI3_9GAMM</name>
<proteinExistence type="predicted"/>
<organism evidence="1 2">
    <name type="scientific">Photorhabdus bodei</name>
    <dbReference type="NCBI Taxonomy" id="2029681"/>
    <lineage>
        <taxon>Bacteria</taxon>
        <taxon>Pseudomonadati</taxon>
        <taxon>Pseudomonadota</taxon>
        <taxon>Gammaproteobacteria</taxon>
        <taxon>Enterobacterales</taxon>
        <taxon>Morganellaceae</taxon>
        <taxon>Photorhabdus</taxon>
    </lineage>
</organism>
<evidence type="ECO:0000313" key="2">
    <source>
        <dbReference type="Proteomes" id="UP001212996"/>
    </source>
</evidence>